<evidence type="ECO:0000313" key="2">
    <source>
        <dbReference type="EMBL" id="MDT9601090.1"/>
    </source>
</evidence>
<reference evidence="2 3" key="1">
    <citation type="submission" date="2023-05" db="EMBL/GenBank/DDBJ databases">
        <authorList>
            <person name="Guo Y."/>
        </authorList>
    </citation>
    <scope>NUCLEOTIDE SEQUENCE [LARGE SCALE GENOMIC DNA]</scope>
    <source>
        <strain evidence="2 3">GR2756</strain>
    </source>
</reference>
<organism evidence="2 3">
    <name type="scientific">Sphingosinicella rhizophila</name>
    <dbReference type="NCBI Taxonomy" id="3050082"/>
    <lineage>
        <taxon>Bacteria</taxon>
        <taxon>Pseudomonadati</taxon>
        <taxon>Pseudomonadota</taxon>
        <taxon>Alphaproteobacteria</taxon>
        <taxon>Sphingomonadales</taxon>
        <taxon>Sphingosinicellaceae</taxon>
        <taxon>Sphingosinicella</taxon>
    </lineage>
</organism>
<dbReference type="EMBL" id="JAVUPU010000022">
    <property type="protein sequence ID" value="MDT9601090.1"/>
    <property type="molecule type" value="Genomic_DNA"/>
</dbReference>
<name>A0ABU3QDP4_9SPHN</name>
<keyword evidence="1" id="KW-0472">Membrane</keyword>
<dbReference type="Proteomes" id="UP001259572">
    <property type="component" value="Unassembled WGS sequence"/>
</dbReference>
<keyword evidence="1" id="KW-1133">Transmembrane helix</keyword>
<feature type="transmembrane region" description="Helical" evidence="1">
    <location>
        <begin position="99"/>
        <end position="117"/>
    </location>
</feature>
<gene>
    <name evidence="2" type="ORF">RQX22_19230</name>
</gene>
<accession>A0ABU3QDP4</accession>
<comment type="caution">
    <text evidence="2">The sequence shown here is derived from an EMBL/GenBank/DDBJ whole genome shotgun (WGS) entry which is preliminary data.</text>
</comment>
<feature type="transmembrane region" description="Helical" evidence="1">
    <location>
        <begin position="67"/>
        <end position="87"/>
    </location>
</feature>
<feature type="non-terminal residue" evidence="2">
    <location>
        <position position="1"/>
    </location>
</feature>
<keyword evidence="1" id="KW-0812">Transmembrane</keyword>
<dbReference type="RefSeq" id="WP_315728819.1">
    <property type="nucleotide sequence ID" value="NZ_JAVUPU010000022.1"/>
</dbReference>
<evidence type="ECO:0000313" key="3">
    <source>
        <dbReference type="Proteomes" id="UP001259572"/>
    </source>
</evidence>
<proteinExistence type="predicted"/>
<feature type="transmembrane region" description="Helical" evidence="1">
    <location>
        <begin position="129"/>
        <end position="150"/>
    </location>
</feature>
<sequence length="170" mass="19671">SFSTQSTHCGHSRIVRNSRMHWMRKTLTIGLFLGAALWRTGESYVGIRFFLTFPVFFDPPTWLDQALQVVTIVGLLAVLLAVVFRSYHRRKLEWQTPTLFIITLALVEASWRFYIHPYFLPEVPGFKLAAVWIMHILPVVAVMGLGAAYLEWKHAMSLIREPKEHMAHSY</sequence>
<evidence type="ECO:0000256" key="1">
    <source>
        <dbReference type="SAM" id="Phobius"/>
    </source>
</evidence>
<protein>
    <submittedName>
        <fullName evidence="2">Uncharacterized protein</fullName>
    </submittedName>
</protein>
<keyword evidence="3" id="KW-1185">Reference proteome</keyword>